<evidence type="ECO:0000313" key="8">
    <source>
        <dbReference type="EMBL" id="CAJ0959492.1"/>
    </source>
</evidence>
<feature type="region of interest" description="Disordered" evidence="7">
    <location>
        <begin position="1"/>
        <end position="29"/>
    </location>
</feature>
<evidence type="ECO:0000256" key="5">
    <source>
        <dbReference type="ARBA" id="ARBA00023180"/>
    </source>
</evidence>
<accession>A0ABN9M5K3</accession>
<dbReference type="Pfam" id="PF01401">
    <property type="entry name" value="Peptidase_M2"/>
    <property type="match status" value="1"/>
</dbReference>
<keyword evidence="4" id="KW-1015">Disulfide bond</keyword>
<comment type="cofactor">
    <cofactor evidence="1">
        <name>chloride</name>
        <dbReference type="ChEBI" id="CHEBI:17996"/>
    </cofactor>
</comment>
<gene>
    <name evidence="8" type="ORF">RIMI_LOCUS16827621</name>
</gene>
<dbReference type="InterPro" id="IPR001548">
    <property type="entry name" value="Peptidase_M2"/>
</dbReference>
<protein>
    <recommendedName>
        <fullName evidence="10">Angiotensin-converting enzyme</fullName>
    </recommendedName>
</protein>
<evidence type="ECO:0000256" key="6">
    <source>
        <dbReference type="PROSITE-ProRule" id="PRU01355"/>
    </source>
</evidence>
<dbReference type="PANTHER" id="PTHR10514:SF24">
    <property type="entry name" value="ANGIOTENSIN-CONVERTING ENZYME 2"/>
    <property type="match status" value="1"/>
</dbReference>
<evidence type="ECO:0000256" key="7">
    <source>
        <dbReference type="SAM" id="MobiDB-lite"/>
    </source>
</evidence>
<evidence type="ECO:0000313" key="9">
    <source>
        <dbReference type="Proteomes" id="UP001176940"/>
    </source>
</evidence>
<organism evidence="8 9">
    <name type="scientific">Ranitomeya imitator</name>
    <name type="common">mimic poison frog</name>
    <dbReference type="NCBI Taxonomy" id="111125"/>
    <lineage>
        <taxon>Eukaryota</taxon>
        <taxon>Metazoa</taxon>
        <taxon>Chordata</taxon>
        <taxon>Craniata</taxon>
        <taxon>Vertebrata</taxon>
        <taxon>Euteleostomi</taxon>
        <taxon>Amphibia</taxon>
        <taxon>Batrachia</taxon>
        <taxon>Anura</taxon>
        <taxon>Neobatrachia</taxon>
        <taxon>Hyloidea</taxon>
        <taxon>Dendrobatidae</taxon>
        <taxon>Dendrobatinae</taxon>
        <taxon>Ranitomeya</taxon>
    </lineage>
</organism>
<evidence type="ECO:0000256" key="1">
    <source>
        <dbReference type="ARBA" id="ARBA00001923"/>
    </source>
</evidence>
<evidence type="ECO:0008006" key="10">
    <source>
        <dbReference type="Google" id="ProtNLM"/>
    </source>
</evidence>
<dbReference type="PROSITE" id="PS52011">
    <property type="entry name" value="PEPTIDASE_M2"/>
    <property type="match status" value="1"/>
</dbReference>
<keyword evidence="9" id="KW-1185">Reference proteome</keyword>
<keyword evidence="3" id="KW-0732">Signal</keyword>
<name>A0ABN9M5K3_9NEOB</name>
<comment type="similarity">
    <text evidence="2 6">Belongs to the peptidase M2 family.</text>
</comment>
<dbReference type="PANTHER" id="PTHR10514">
    <property type="entry name" value="ANGIOTENSIN-CONVERTING ENZYME"/>
    <property type="match status" value="1"/>
</dbReference>
<reference evidence="8" key="1">
    <citation type="submission" date="2023-07" db="EMBL/GenBank/DDBJ databases">
        <authorList>
            <person name="Stuckert A."/>
        </authorList>
    </citation>
    <scope>NUCLEOTIDE SEQUENCE</scope>
</reference>
<proteinExistence type="inferred from homology"/>
<dbReference type="Proteomes" id="UP001176940">
    <property type="component" value="Unassembled WGS sequence"/>
</dbReference>
<dbReference type="SUPFAM" id="SSF55486">
    <property type="entry name" value="Metalloproteases ('zincins'), catalytic domain"/>
    <property type="match status" value="1"/>
</dbReference>
<keyword evidence="5" id="KW-0325">Glycoprotein</keyword>
<evidence type="ECO:0000256" key="4">
    <source>
        <dbReference type="ARBA" id="ARBA00023157"/>
    </source>
</evidence>
<evidence type="ECO:0000256" key="3">
    <source>
        <dbReference type="ARBA" id="ARBA00022729"/>
    </source>
</evidence>
<sequence>MREALTCRDPRKRDGERRGNPSEMRRGQATDGYYTRTIYQFQFQDALCKAANHAGPLHTCDITNATAAGQNLRSMLELGNSSPWTKALESITGGTKMDAQPLLNYFQPLYEWLQKNNNDNNIKSGWSTAWDP</sequence>
<comment type="caution">
    <text evidence="6">Lacks conserved residue(s) required for the propagation of feature annotation.</text>
</comment>
<dbReference type="EMBL" id="CAUEEQ010047799">
    <property type="protein sequence ID" value="CAJ0959492.1"/>
    <property type="molecule type" value="Genomic_DNA"/>
</dbReference>
<evidence type="ECO:0000256" key="2">
    <source>
        <dbReference type="ARBA" id="ARBA00008139"/>
    </source>
</evidence>
<feature type="non-terminal residue" evidence="8">
    <location>
        <position position="132"/>
    </location>
</feature>
<comment type="caution">
    <text evidence="8">The sequence shown here is derived from an EMBL/GenBank/DDBJ whole genome shotgun (WGS) entry which is preliminary data.</text>
</comment>
<feature type="compositionally biased region" description="Basic and acidic residues" evidence="7">
    <location>
        <begin position="1"/>
        <end position="28"/>
    </location>
</feature>